<gene>
    <name evidence="2" type="ORF">EHS13_11460</name>
</gene>
<dbReference type="AlphaFoldDB" id="A0A6B8RJ91"/>
<dbReference type="SUPFAM" id="SSF56112">
    <property type="entry name" value="Protein kinase-like (PK-like)"/>
    <property type="match status" value="1"/>
</dbReference>
<dbReference type="Proteomes" id="UP000426246">
    <property type="component" value="Chromosome"/>
</dbReference>
<dbReference type="OrthoDB" id="9800774at2"/>
<keyword evidence="3" id="KW-1185">Reference proteome</keyword>
<accession>A0A6B8RJ91</accession>
<dbReference type="InterPro" id="IPR051678">
    <property type="entry name" value="AGP_Transferase"/>
</dbReference>
<evidence type="ECO:0000313" key="2">
    <source>
        <dbReference type="EMBL" id="QGQ95456.1"/>
    </source>
</evidence>
<organism evidence="2 3">
    <name type="scientific">Paenibacillus psychroresistens</name>
    <dbReference type="NCBI Taxonomy" id="1778678"/>
    <lineage>
        <taxon>Bacteria</taxon>
        <taxon>Bacillati</taxon>
        <taxon>Bacillota</taxon>
        <taxon>Bacilli</taxon>
        <taxon>Bacillales</taxon>
        <taxon>Paenibacillaceae</taxon>
        <taxon>Paenibacillus</taxon>
    </lineage>
</organism>
<name>A0A6B8RJ91_9BACL</name>
<dbReference type="Gene3D" id="3.90.1200.10">
    <property type="match status" value="1"/>
</dbReference>
<dbReference type="RefSeq" id="WP_155700493.1">
    <property type="nucleotide sequence ID" value="NZ_CP034235.1"/>
</dbReference>
<proteinExistence type="predicted"/>
<dbReference type="PANTHER" id="PTHR21310">
    <property type="entry name" value="AMINOGLYCOSIDE PHOSPHOTRANSFERASE-RELATED-RELATED"/>
    <property type="match status" value="1"/>
</dbReference>
<dbReference type="InterPro" id="IPR011009">
    <property type="entry name" value="Kinase-like_dom_sf"/>
</dbReference>
<feature type="domain" description="Aminoglycoside phosphotransferase" evidence="1">
    <location>
        <begin position="2"/>
        <end position="188"/>
    </location>
</feature>
<dbReference type="InterPro" id="IPR002575">
    <property type="entry name" value="Aminoglycoside_PTrfase"/>
</dbReference>
<sequence length="267" mass="30610">MKQIGQGRTADIFETQENKIIKLYKMGFPQDAINQEYLISKFVYALGIHTPEPFELIQQDNRQGIIYRRIIGSTLLQMMSKSPWSIKKFSKKLAALHYELHSYDASGVLSQQKKVLANNIQGAPFLSELEKSRIRDYLESLPEGNLLCHGDFHPDNVLIGEESWIIDWMTGTAGNPAGDAARSVILFEYGTMPEGTPRLIKAAVSFLRNKIRKVYIKHYLDLSQMKYSDIDNWILPVAAARLVEWIPQEEQDKLLLVIRERLMKLAL</sequence>
<protein>
    <recommendedName>
        <fullName evidence="1">Aminoglycoside phosphotransferase domain-containing protein</fullName>
    </recommendedName>
</protein>
<dbReference type="EMBL" id="CP034235">
    <property type="protein sequence ID" value="QGQ95456.1"/>
    <property type="molecule type" value="Genomic_DNA"/>
</dbReference>
<dbReference type="PANTHER" id="PTHR21310:SF15">
    <property type="entry name" value="AMINOGLYCOSIDE PHOSPHOTRANSFERASE DOMAIN-CONTAINING PROTEIN"/>
    <property type="match status" value="1"/>
</dbReference>
<evidence type="ECO:0000313" key="3">
    <source>
        <dbReference type="Proteomes" id="UP000426246"/>
    </source>
</evidence>
<dbReference type="Pfam" id="PF01636">
    <property type="entry name" value="APH"/>
    <property type="match status" value="1"/>
</dbReference>
<evidence type="ECO:0000259" key="1">
    <source>
        <dbReference type="Pfam" id="PF01636"/>
    </source>
</evidence>
<dbReference type="KEGG" id="ppsc:EHS13_11460"/>
<reference evidence="3" key="1">
    <citation type="submission" date="2018-11" db="EMBL/GenBank/DDBJ databases">
        <title>Complete genome sequence of Paenibacillus sp. ML311-T8.</title>
        <authorList>
            <person name="Nam Y.-D."/>
            <person name="Kang J."/>
            <person name="Chung W.-H."/>
            <person name="Park Y.S."/>
        </authorList>
    </citation>
    <scope>NUCLEOTIDE SEQUENCE [LARGE SCALE GENOMIC DNA]</scope>
    <source>
        <strain evidence="3">ML311-T8</strain>
    </source>
</reference>